<dbReference type="AlphaFoldDB" id="A0A516RM51"/>
<dbReference type="EMBL" id="CP040916">
    <property type="protein sequence ID" value="QDQ16729.1"/>
    <property type="molecule type" value="Genomic_DNA"/>
</dbReference>
<gene>
    <name evidence="1" type="ORF">FH965_34345</name>
</gene>
<proteinExistence type="predicted"/>
<name>A0A516RM51_STRST</name>
<evidence type="ECO:0000313" key="2">
    <source>
        <dbReference type="Proteomes" id="UP000316806"/>
    </source>
</evidence>
<accession>A0A516RM51</accession>
<reference evidence="1 2" key="1">
    <citation type="journal article" date="2019" name="J. Ind. Microbiol. Biotechnol.">
        <title>The complete genomic sequence of Streptomyces spectabilis NRRL-2792 and identification of secondary metabolite biosynthetic gene clusters.</title>
        <authorList>
            <person name="Sinha A."/>
            <person name="Phillips-Salemka S."/>
            <person name="Niraula T.A."/>
            <person name="Short K.A."/>
            <person name="Niraula N.P."/>
        </authorList>
    </citation>
    <scope>NUCLEOTIDE SEQUENCE [LARGE SCALE GENOMIC DNA]</scope>
    <source>
        <strain evidence="1 2">NRRL 2792</strain>
    </source>
</reference>
<dbReference type="Proteomes" id="UP000316806">
    <property type="component" value="Chromosome"/>
</dbReference>
<organism evidence="1 2">
    <name type="scientific">Streptomyces spectabilis</name>
    <dbReference type="NCBI Taxonomy" id="68270"/>
    <lineage>
        <taxon>Bacteria</taxon>
        <taxon>Bacillati</taxon>
        <taxon>Actinomycetota</taxon>
        <taxon>Actinomycetes</taxon>
        <taxon>Kitasatosporales</taxon>
        <taxon>Streptomycetaceae</taxon>
        <taxon>Streptomyces</taxon>
    </lineage>
</organism>
<evidence type="ECO:0000313" key="1">
    <source>
        <dbReference type="EMBL" id="QDQ16729.1"/>
    </source>
</evidence>
<sequence>MVVTMPGAASANNYGYRCKNWKDSSSRWSADCKVTRGKARTVAECSNKTHYGDWVGKGYWRFEGDCGKYALRATDIQWKA</sequence>
<protein>
    <submittedName>
        <fullName evidence="1">Uncharacterized protein</fullName>
    </submittedName>
</protein>